<evidence type="ECO:0000313" key="9">
    <source>
        <dbReference type="Proteomes" id="UP001177023"/>
    </source>
</evidence>
<evidence type="ECO:0000256" key="1">
    <source>
        <dbReference type="ARBA" id="ARBA00004141"/>
    </source>
</evidence>
<dbReference type="PANTHER" id="PTHR10736:SF0">
    <property type="entry name" value="BESTROPHIN HOMOLOG"/>
    <property type="match status" value="1"/>
</dbReference>
<proteinExistence type="inferred from homology"/>
<feature type="transmembrane region" description="Helical" evidence="6">
    <location>
        <begin position="262"/>
        <end position="281"/>
    </location>
</feature>
<feature type="non-terminal residue" evidence="8">
    <location>
        <position position="1"/>
    </location>
</feature>
<comment type="subcellular location">
    <subcellularLocation>
        <location evidence="6">Cell membrane</location>
        <topology evidence="6">Multi-pass membrane protein</topology>
    </subcellularLocation>
    <subcellularLocation>
        <location evidence="1">Membrane</location>
        <topology evidence="1">Multi-pass membrane protein</topology>
    </subcellularLocation>
</comment>
<comment type="function">
    <text evidence="6">Forms chloride channels.</text>
</comment>
<dbReference type="InterPro" id="IPR000615">
    <property type="entry name" value="Bestrophin"/>
</dbReference>
<feature type="region of interest" description="Disordered" evidence="7">
    <location>
        <begin position="373"/>
        <end position="532"/>
    </location>
</feature>
<sequence length="532" mass="61292">MTVPYMRQVATANTWAFIKLIFRWRGSVWKLVIWELIIWLYIYYLISFTYRFAIVHSQFEDVFIRTVRHIDALQTTYGTAVTFVLGFYVSEVAKRWWKVWMEIPWPDTGKAEDRMTRCTVVRYLVLSYVLVFRDINERIRKRFPTLVHLTPHLLTDEELKMILKEDPNLRCWMPFEWLFIIIKKAYEREQIDTEHHNLMVEKVLDFRQRLQNLQQFDYVNLPLVYSQVVNVSVYLYFCMALFAKQYLGRAGSPDDREVLYSVDYAIPFFAVVEFIIYCGWLKVAQVMLNPFGLDDDDFDIDMMVDRNLKVGLSMVDDYYDKCPPLVELKVTSLPHTLASAQDIQRCAPMQGSVAQVAVPKRLQKIVEPAVIHGYKMRDNSPPPTPEVKLDTHLGPKKDKQAAAVAQPSAELTQGSEYDKTEIDLLAHDEKKQSADKVEMSKATAISMGHAPAAAESVANTQVLHPTPAQSAGRRKSREPRAAEKPERPPSRPPSRPNSRSEKHSILEKTQPMSGHGPSPKTTRADAPKPPKE</sequence>
<dbReference type="GO" id="GO:0034707">
    <property type="term" value="C:chloride channel complex"/>
    <property type="evidence" value="ECO:0007669"/>
    <property type="project" value="UniProtKB-KW"/>
</dbReference>
<feature type="compositionally biased region" description="Basic and acidic residues" evidence="7">
    <location>
        <begin position="387"/>
        <end position="400"/>
    </location>
</feature>
<feature type="transmembrane region" description="Helical" evidence="6">
    <location>
        <begin position="75"/>
        <end position="94"/>
    </location>
</feature>
<feature type="transmembrane region" description="Helical" evidence="6">
    <location>
        <begin position="31"/>
        <end position="54"/>
    </location>
</feature>
<feature type="compositionally biased region" description="Polar residues" evidence="7">
    <location>
        <begin position="457"/>
        <end position="469"/>
    </location>
</feature>
<keyword evidence="2 6" id="KW-0812">Transmembrane</keyword>
<keyword evidence="6" id="KW-1003">Cell membrane</keyword>
<feature type="compositionally biased region" description="Basic and acidic residues" evidence="7">
    <location>
        <begin position="478"/>
        <end position="489"/>
    </location>
</feature>
<evidence type="ECO:0000256" key="2">
    <source>
        <dbReference type="ARBA" id="ARBA00022692"/>
    </source>
</evidence>
<dbReference type="GO" id="GO:0005886">
    <property type="term" value="C:plasma membrane"/>
    <property type="evidence" value="ECO:0007669"/>
    <property type="project" value="UniProtKB-SubCell"/>
</dbReference>
<organism evidence="8 9">
    <name type="scientific">Mesorhabditis spiculigera</name>
    <dbReference type="NCBI Taxonomy" id="96644"/>
    <lineage>
        <taxon>Eukaryota</taxon>
        <taxon>Metazoa</taxon>
        <taxon>Ecdysozoa</taxon>
        <taxon>Nematoda</taxon>
        <taxon>Chromadorea</taxon>
        <taxon>Rhabditida</taxon>
        <taxon>Rhabditina</taxon>
        <taxon>Rhabditomorpha</taxon>
        <taxon>Rhabditoidea</taxon>
        <taxon>Rhabditidae</taxon>
        <taxon>Mesorhabditinae</taxon>
        <taxon>Mesorhabditis</taxon>
    </lineage>
</organism>
<keyword evidence="6" id="KW-0406">Ion transport</keyword>
<name>A0AA36FTX7_9BILA</name>
<gene>
    <name evidence="8" type="ORF">MSPICULIGERA_LOCUS5679</name>
</gene>
<keyword evidence="6" id="KW-0813">Transport</keyword>
<evidence type="ECO:0000256" key="3">
    <source>
        <dbReference type="ARBA" id="ARBA00022989"/>
    </source>
</evidence>
<feature type="transmembrane region" description="Helical" evidence="6">
    <location>
        <begin position="218"/>
        <end position="242"/>
    </location>
</feature>
<evidence type="ECO:0000256" key="6">
    <source>
        <dbReference type="RuleBase" id="RU363126"/>
    </source>
</evidence>
<accession>A0AA36FTX7</accession>
<reference evidence="8" key="1">
    <citation type="submission" date="2023-06" db="EMBL/GenBank/DDBJ databases">
        <authorList>
            <person name="Delattre M."/>
        </authorList>
    </citation>
    <scope>NUCLEOTIDE SEQUENCE</scope>
    <source>
        <strain evidence="8">AF72</strain>
    </source>
</reference>
<dbReference type="Pfam" id="PF01062">
    <property type="entry name" value="Bestrophin"/>
    <property type="match status" value="1"/>
</dbReference>
<keyword evidence="4 6" id="KW-0472">Membrane</keyword>
<keyword evidence="6" id="KW-0868">Chloride</keyword>
<evidence type="ECO:0000256" key="4">
    <source>
        <dbReference type="ARBA" id="ARBA00023136"/>
    </source>
</evidence>
<keyword evidence="9" id="KW-1185">Reference proteome</keyword>
<evidence type="ECO:0000256" key="5">
    <source>
        <dbReference type="ARBA" id="ARBA00034769"/>
    </source>
</evidence>
<comment type="similarity">
    <text evidence="5 6">Belongs to the anion channel-forming bestrophin (TC 1.A.46) family. Calcium-sensitive chloride channel subfamily.</text>
</comment>
<dbReference type="Proteomes" id="UP001177023">
    <property type="component" value="Unassembled WGS sequence"/>
</dbReference>
<feature type="compositionally biased region" description="Basic and acidic residues" evidence="7">
    <location>
        <begin position="416"/>
        <end position="439"/>
    </location>
</feature>
<dbReference type="EMBL" id="CATQJA010001407">
    <property type="protein sequence ID" value="CAJ0567114.1"/>
    <property type="molecule type" value="Genomic_DNA"/>
</dbReference>
<evidence type="ECO:0000256" key="7">
    <source>
        <dbReference type="SAM" id="MobiDB-lite"/>
    </source>
</evidence>
<protein>
    <recommendedName>
        <fullName evidence="6">Bestrophin homolog</fullName>
    </recommendedName>
</protein>
<evidence type="ECO:0000313" key="8">
    <source>
        <dbReference type="EMBL" id="CAJ0567114.1"/>
    </source>
</evidence>
<keyword evidence="3 6" id="KW-1133">Transmembrane helix</keyword>
<keyword evidence="6" id="KW-0869">Chloride channel</keyword>
<dbReference type="PANTHER" id="PTHR10736">
    <property type="entry name" value="BESTROPHIN"/>
    <property type="match status" value="1"/>
</dbReference>
<dbReference type="GO" id="GO:0005254">
    <property type="term" value="F:chloride channel activity"/>
    <property type="evidence" value="ECO:0007669"/>
    <property type="project" value="UniProtKB-KW"/>
</dbReference>
<comment type="caution">
    <text evidence="8">The sequence shown here is derived from an EMBL/GenBank/DDBJ whole genome shotgun (WGS) entry which is preliminary data.</text>
</comment>
<keyword evidence="6" id="KW-0407">Ion channel</keyword>
<feature type="compositionally biased region" description="Basic and acidic residues" evidence="7">
    <location>
        <begin position="522"/>
        <end position="532"/>
    </location>
</feature>
<dbReference type="AlphaFoldDB" id="A0AA36FTX7"/>
<dbReference type="InterPro" id="IPR021134">
    <property type="entry name" value="Bestrophin-like"/>
</dbReference>